<feature type="compositionally biased region" description="Polar residues" evidence="7">
    <location>
        <begin position="189"/>
        <end position="204"/>
    </location>
</feature>
<dbReference type="EMBL" id="ML220124">
    <property type="protein sequence ID" value="TGZ80468.1"/>
    <property type="molecule type" value="Genomic_DNA"/>
</dbReference>
<accession>A0A4S2MV43</accession>
<feature type="compositionally biased region" description="Basic and acidic residues" evidence="7">
    <location>
        <begin position="317"/>
        <end position="333"/>
    </location>
</feature>
<feature type="compositionally biased region" description="Low complexity" evidence="7">
    <location>
        <begin position="262"/>
        <end position="286"/>
    </location>
</feature>
<feature type="compositionally biased region" description="Pro residues" evidence="7">
    <location>
        <begin position="130"/>
        <end position="140"/>
    </location>
</feature>
<dbReference type="Proteomes" id="UP000298138">
    <property type="component" value="Unassembled WGS sequence"/>
</dbReference>
<dbReference type="GO" id="GO:0015031">
    <property type="term" value="P:protein transport"/>
    <property type="evidence" value="ECO:0007669"/>
    <property type="project" value="UniProtKB-KW"/>
</dbReference>
<sequence length="455" mass="48388">MDPRRPSSRSIGAQQNYSQLPQRGGSLRGDRDGTRRGQAPPAPAQAPEPQYVVYLRLPFNRNGFVDPPQVCKSITILRDELAGQLQVPRAFLLQQAAWLYKRELNQIQAQMRRVGGISPGTLGTSSSPVTPTPNAFPPRPGTASGEGRPLSAFANRPVTGFMDTHPPSAVATPRPHTVLPGNPARAVSQLMSRGPSSQSHTSHPLSRFIPSQNPSPRPHPPSPRSSTDSTISSSSNDDEQTISTHGGVRKLPGFFTKKRLPSISSSHHYHHPSINNNPYNHDSSSSDNDDGVPAFLPFSATTETGSDLTGTITLPRRSGEWQSDREREREREPMSAITSASASVVSESATGSSGGEAGGGRGAGGTVRQHHHQNRRSVLSGVDSPNRSSAGPSSPSMGSSFSDLSDASVTQSAMEEAYLSTLHAGGMASRMSSLGQAMRSRYFTPQGGHDGGGQQ</sequence>
<dbReference type="PANTHER" id="PTHR40012">
    <property type="entry name" value="AUTOPHAGY-RELATED PROTEIN 29"/>
    <property type="match status" value="1"/>
</dbReference>
<dbReference type="GO" id="GO:0000407">
    <property type="term" value="C:phagophore assembly site"/>
    <property type="evidence" value="ECO:0007669"/>
    <property type="project" value="UniProtKB-SubCell"/>
</dbReference>
<feature type="compositionally biased region" description="Polar residues" evidence="7">
    <location>
        <begin position="299"/>
        <end position="312"/>
    </location>
</feature>
<evidence type="ECO:0000256" key="6">
    <source>
        <dbReference type="ARBA" id="ARBA00023006"/>
    </source>
</evidence>
<dbReference type="InterPro" id="IPR039113">
    <property type="entry name" value="ATG29"/>
</dbReference>
<comment type="subcellular location">
    <subcellularLocation>
        <location evidence="1">Preautophagosomal structure</location>
    </subcellularLocation>
</comment>
<feature type="domain" description="Atg29 N-terminal" evidence="8">
    <location>
        <begin position="51"/>
        <end position="70"/>
    </location>
</feature>
<feature type="compositionally biased region" description="Pro residues" evidence="7">
    <location>
        <begin position="213"/>
        <end position="223"/>
    </location>
</feature>
<proteinExistence type="inferred from homology"/>
<dbReference type="InParanoid" id="A0A4S2MV43"/>
<name>A0A4S2MV43_9PEZI</name>
<keyword evidence="5" id="KW-0653">Protein transport</keyword>
<keyword evidence="10" id="KW-1185">Reference proteome</keyword>
<evidence type="ECO:0000256" key="4">
    <source>
        <dbReference type="ARBA" id="ARBA00022448"/>
    </source>
</evidence>
<comment type="similarity">
    <text evidence="2">Belongs to the ATG29 family.</text>
</comment>
<dbReference type="PANTHER" id="PTHR40012:SF1">
    <property type="entry name" value="AUTOPHAGY-RELATED PROTEIN 29"/>
    <property type="match status" value="1"/>
</dbReference>
<evidence type="ECO:0000256" key="3">
    <source>
        <dbReference type="ARBA" id="ARBA00013784"/>
    </source>
</evidence>
<evidence type="ECO:0000313" key="10">
    <source>
        <dbReference type="Proteomes" id="UP000298138"/>
    </source>
</evidence>
<evidence type="ECO:0000256" key="5">
    <source>
        <dbReference type="ARBA" id="ARBA00022927"/>
    </source>
</evidence>
<organism evidence="9 10">
    <name type="scientific">Ascodesmis nigricans</name>
    <dbReference type="NCBI Taxonomy" id="341454"/>
    <lineage>
        <taxon>Eukaryota</taxon>
        <taxon>Fungi</taxon>
        <taxon>Dikarya</taxon>
        <taxon>Ascomycota</taxon>
        <taxon>Pezizomycotina</taxon>
        <taxon>Pezizomycetes</taxon>
        <taxon>Pezizales</taxon>
        <taxon>Ascodesmidaceae</taxon>
        <taxon>Ascodesmis</taxon>
    </lineage>
</organism>
<feature type="compositionally biased region" description="Gly residues" evidence="7">
    <location>
        <begin position="352"/>
        <end position="365"/>
    </location>
</feature>
<feature type="compositionally biased region" description="Polar residues" evidence="7">
    <location>
        <begin position="8"/>
        <end position="21"/>
    </location>
</feature>
<dbReference type="InterPro" id="IPR040666">
    <property type="entry name" value="Atg29_N"/>
</dbReference>
<dbReference type="AlphaFoldDB" id="A0A4S2MV43"/>
<dbReference type="OrthoDB" id="21072at2759"/>
<protein>
    <recommendedName>
        <fullName evidence="3">Autophagy-related protein 29</fullName>
    </recommendedName>
</protein>
<feature type="compositionally biased region" description="Low complexity" evidence="7">
    <location>
        <begin position="338"/>
        <end position="351"/>
    </location>
</feature>
<dbReference type="Pfam" id="PF18388">
    <property type="entry name" value="ATG29_N"/>
    <property type="match status" value="1"/>
</dbReference>
<evidence type="ECO:0000256" key="7">
    <source>
        <dbReference type="SAM" id="MobiDB-lite"/>
    </source>
</evidence>
<feature type="region of interest" description="Disordered" evidence="7">
    <location>
        <begin position="118"/>
        <end position="411"/>
    </location>
</feature>
<keyword evidence="6" id="KW-0072">Autophagy</keyword>
<dbReference type="InterPro" id="IPR039362">
    <property type="entry name" value="ATG29_sf"/>
</dbReference>
<dbReference type="Gene3D" id="1.10.10.2570">
    <property type="match status" value="1"/>
</dbReference>
<gene>
    <name evidence="9" type="ORF">EX30DRAFT_349317</name>
</gene>
<dbReference type="GO" id="GO:0000045">
    <property type="term" value="P:autophagosome assembly"/>
    <property type="evidence" value="ECO:0007669"/>
    <property type="project" value="InterPro"/>
</dbReference>
<evidence type="ECO:0000259" key="8">
    <source>
        <dbReference type="Pfam" id="PF18388"/>
    </source>
</evidence>
<dbReference type="STRING" id="341454.A0A4S2MV43"/>
<feature type="compositionally biased region" description="Low complexity" evidence="7">
    <location>
        <begin position="383"/>
        <end position="408"/>
    </location>
</feature>
<feature type="region of interest" description="Disordered" evidence="7">
    <location>
        <begin position="1"/>
        <end position="47"/>
    </location>
</feature>
<evidence type="ECO:0000256" key="1">
    <source>
        <dbReference type="ARBA" id="ARBA00004329"/>
    </source>
</evidence>
<evidence type="ECO:0000313" key="9">
    <source>
        <dbReference type="EMBL" id="TGZ80468.1"/>
    </source>
</evidence>
<keyword evidence="4" id="KW-0813">Transport</keyword>
<feature type="compositionally biased region" description="Low complexity" evidence="7">
    <location>
        <begin position="224"/>
        <end position="235"/>
    </location>
</feature>
<reference evidence="9 10" key="1">
    <citation type="submission" date="2019-04" db="EMBL/GenBank/DDBJ databases">
        <title>Comparative genomics and transcriptomics to analyze fruiting body development in filamentous ascomycetes.</title>
        <authorList>
            <consortium name="DOE Joint Genome Institute"/>
            <person name="Lutkenhaus R."/>
            <person name="Traeger S."/>
            <person name="Breuer J."/>
            <person name="Kuo A."/>
            <person name="Lipzen A."/>
            <person name="Pangilinan J."/>
            <person name="Dilworth D."/>
            <person name="Sandor L."/>
            <person name="Poggeler S."/>
            <person name="Barry K."/>
            <person name="Grigoriev I.V."/>
            <person name="Nowrousian M."/>
        </authorList>
    </citation>
    <scope>NUCLEOTIDE SEQUENCE [LARGE SCALE GENOMIC DNA]</scope>
    <source>
        <strain evidence="9 10">CBS 389.68</strain>
    </source>
</reference>
<evidence type="ECO:0000256" key="2">
    <source>
        <dbReference type="ARBA" id="ARBA00010082"/>
    </source>
</evidence>